<dbReference type="RefSeq" id="WP_025070347.1">
    <property type="nucleotide sequence ID" value="NZ_FUXK01000011.1"/>
</dbReference>
<evidence type="ECO:0000313" key="3">
    <source>
        <dbReference type="EMBL" id="SJZ81601.1"/>
    </source>
</evidence>
<gene>
    <name evidence="3" type="ORF">SAMN02745202_01159</name>
</gene>
<dbReference type="SUPFAM" id="SSF55486">
    <property type="entry name" value="Metalloproteases ('zincins'), catalytic domain"/>
    <property type="match status" value="1"/>
</dbReference>
<dbReference type="GO" id="GO:0008233">
    <property type="term" value="F:peptidase activity"/>
    <property type="evidence" value="ECO:0007669"/>
    <property type="project" value="InterPro"/>
</dbReference>
<dbReference type="STRING" id="28136.SAMN02745202_01159"/>
<dbReference type="eggNOG" id="COG4412">
    <property type="taxonomic scope" value="Bacteria"/>
</dbReference>
<evidence type="ECO:0000313" key="4">
    <source>
        <dbReference type="Proteomes" id="UP000190065"/>
    </source>
</evidence>
<dbReference type="GO" id="GO:0006508">
    <property type="term" value="P:proteolysis"/>
    <property type="evidence" value="ECO:0007669"/>
    <property type="project" value="InterPro"/>
</dbReference>
<protein>
    <submittedName>
        <fullName evidence="3">Immune inhibitor A peptidase M6</fullName>
    </submittedName>
</protein>
<feature type="chain" id="PRO_5010517396" evidence="1">
    <location>
        <begin position="36"/>
        <end position="574"/>
    </location>
</feature>
<dbReference type="AlphaFoldDB" id="A0A1T4NQK1"/>
<proteinExistence type="predicted"/>
<reference evidence="3 4" key="1">
    <citation type="submission" date="2017-02" db="EMBL/GenBank/DDBJ databases">
        <authorList>
            <person name="Peterson S.W."/>
        </authorList>
    </citation>
    <scope>NUCLEOTIDE SEQUENCE [LARGE SCALE GENOMIC DNA]</scope>
    <source>
        <strain evidence="3 4">ATCC 43324</strain>
    </source>
</reference>
<dbReference type="NCBIfam" id="TIGR03296">
    <property type="entry name" value="M6dom_TIGR03296"/>
    <property type="match status" value="1"/>
</dbReference>
<feature type="signal peptide" evidence="1">
    <location>
        <begin position="1"/>
        <end position="35"/>
    </location>
</feature>
<keyword evidence="1" id="KW-0732">Signal</keyword>
<dbReference type="PANTHER" id="PTHR41775:SF1">
    <property type="entry name" value="PEPTIDASE M6-LIKE DOMAIN-CONTAINING PROTEIN"/>
    <property type="match status" value="1"/>
</dbReference>
<dbReference type="PANTHER" id="PTHR41775">
    <property type="entry name" value="SECRETED PROTEIN-RELATED"/>
    <property type="match status" value="1"/>
</dbReference>
<name>A0A1T4NQK1_9BACT</name>
<dbReference type="Proteomes" id="UP000190065">
    <property type="component" value="Unassembled WGS sequence"/>
</dbReference>
<organism evidence="3 4">
    <name type="scientific">Segatella oulorum</name>
    <dbReference type="NCBI Taxonomy" id="28136"/>
    <lineage>
        <taxon>Bacteria</taxon>
        <taxon>Pseudomonadati</taxon>
        <taxon>Bacteroidota</taxon>
        <taxon>Bacteroidia</taxon>
        <taxon>Bacteroidales</taxon>
        <taxon>Prevotellaceae</taxon>
        <taxon>Segatella</taxon>
    </lineage>
</organism>
<dbReference type="Pfam" id="PF05547">
    <property type="entry name" value="Peptidase_M6"/>
    <property type="match status" value="1"/>
</dbReference>
<feature type="domain" description="Peptidase M6-like" evidence="2">
    <location>
        <begin position="97"/>
        <end position="340"/>
    </location>
</feature>
<evidence type="ECO:0000259" key="2">
    <source>
        <dbReference type="Pfam" id="PF05547"/>
    </source>
</evidence>
<accession>A0A1T4NQK1</accession>
<dbReference type="EMBL" id="FUXK01000011">
    <property type="protein sequence ID" value="SJZ81601.1"/>
    <property type="molecule type" value="Genomic_DNA"/>
</dbReference>
<sequence>MDNLNRMQQCCKFFLKKQSLILFFALVAYVPNLSATNNDTTFVRCNDGKIIPLPAWDSPEAAFITPRKHPDNKLLQGQGTRVVNPIVHYTPHTGSPRILVILASFKDKKISVDQPKVAFNDFFNATGKLQNRGNGNHRNFSSVAQYFKASSNGAFTPIFDVYGPVELPHNMSYYGGNDPDDNSDERPEELTRDAFELVKGQITNVNQYDSNHDGYFDCVYVIYAGLGQNNGGLGENVWACASYMTGTTPELNGKRVFRYSIGAELFPRVADKHTGKPQINSIGVTCHEFSHTMGLPDIYPTVSSAHVHNQEMELWDLMDGGEYAGNGGFIPMPYTAWERKQMGWPVNIQPLLTDRQAITMDKTLNEGGAAYQIVNPNDSREYFLMENIKKENWYGGLPAAGLLVYRITDVDNLDFFYHPNNIANKPTIAVVPADGLLFSSYLQPPTNGQKVYMNQLKGDLFAGPNNVDKLNDDLKLPNFWWYTAGSTLDRSEANANYYKVNQGLGNIQRDHNGTITFTYYADIKNNPPSAIHHATSHSKYENRIYTVNGLYMGTSMEHLPAGVYIINHKKVVVK</sequence>
<evidence type="ECO:0000256" key="1">
    <source>
        <dbReference type="SAM" id="SignalP"/>
    </source>
</evidence>
<dbReference type="InterPro" id="IPR008757">
    <property type="entry name" value="Peptidase_M6-like_domain"/>
</dbReference>